<protein>
    <submittedName>
        <fullName evidence="1">Uncharacterized protein</fullName>
    </submittedName>
</protein>
<accession>A0A977KTJ7</accession>
<gene>
    <name evidence="1" type="ORF">KA717_28560</name>
</gene>
<dbReference type="EMBL" id="CP073041">
    <property type="protein sequence ID" value="UXE59673.1"/>
    <property type="molecule type" value="Genomic_DNA"/>
</dbReference>
<dbReference type="AlphaFoldDB" id="A0A977KTJ7"/>
<name>A0A977KTJ7_9CYAN</name>
<dbReference type="KEGG" id="wna:KA717_28560"/>
<dbReference type="Proteomes" id="UP001065613">
    <property type="component" value="Chromosome"/>
</dbReference>
<proteinExistence type="predicted"/>
<organism evidence="1">
    <name type="scientific">Woronichinia naegeliana WA131</name>
    <dbReference type="NCBI Taxonomy" id="2824559"/>
    <lineage>
        <taxon>Bacteria</taxon>
        <taxon>Bacillati</taxon>
        <taxon>Cyanobacteriota</taxon>
        <taxon>Cyanophyceae</taxon>
        <taxon>Synechococcales</taxon>
        <taxon>Coelosphaeriaceae</taxon>
        <taxon>Woronichinia</taxon>
    </lineage>
</organism>
<sequence>MNDICQAYESAILGEEKGEKTISLDEMTGIQALERKAPDLPMSQGKIQCREFEYIRHGTQTLIASFDVAELVSSDQSWKKLWCKALRK</sequence>
<evidence type="ECO:0000313" key="1">
    <source>
        <dbReference type="EMBL" id="UXE59673.1"/>
    </source>
</evidence>
<reference evidence="1" key="1">
    <citation type="submission" date="2021-04" db="EMBL/GenBank/DDBJ databases">
        <title>Genome sequence of Woronichinia naegeliana from Washington state freshwater lake bloom.</title>
        <authorList>
            <person name="Dreher T.W."/>
        </authorList>
    </citation>
    <scope>NUCLEOTIDE SEQUENCE</scope>
    <source>
        <strain evidence="1">WA131</strain>
    </source>
</reference>